<evidence type="ECO:0000256" key="4">
    <source>
        <dbReference type="ARBA" id="ARBA00019595"/>
    </source>
</evidence>
<gene>
    <name evidence="6" type="primary">rfbC</name>
    <name evidence="6" type="ORF">ACFQXB_11260</name>
</gene>
<name>A0ABW2UJ87_9RHOB</name>
<dbReference type="Pfam" id="PF00908">
    <property type="entry name" value="dTDP_sugar_isom"/>
    <property type="match status" value="1"/>
</dbReference>
<proteinExistence type="inferred from homology"/>
<comment type="catalytic activity">
    <reaction evidence="1 5">
        <text>dTDP-4-dehydro-6-deoxy-alpha-D-glucose = dTDP-4-dehydro-beta-L-rhamnose</text>
        <dbReference type="Rhea" id="RHEA:16969"/>
        <dbReference type="ChEBI" id="CHEBI:57649"/>
        <dbReference type="ChEBI" id="CHEBI:62830"/>
        <dbReference type="EC" id="5.1.3.13"/>
    </reaction>
</comment>
<dbReference type="EC" id="5.1.3.13" evidence="3 5"/>
<reference evidence="7" key="1">
    <citation type="journal article" date="2019" name="Int. J. Syst. Evol. Microbiol.">
        <title>The Global Catalogue of Microorganisms (GCM) 10K type strain sequencing project: providing services to taxonomists for standard genome sequencing and annotation.</title>
        <authorList>
            <consortium name="The Broad Institute Genomics Platform"/>
            <consortium name="The Broad Institute Genome Sequencing Center for Infectious Disease"/>
            <person name="Wu L."/>
            <person name="Ma J."/>
        </authorList>
    </citation>
    <scope>NUCLEOTIDE SEQUENCE [LARGE SCALE GENOMIC DNA]</scope>
    <source>
        <strain evidence="7">CGMCC 1.12750</strain>
    </source>
</reference>
<dbReference type="EMBL" id="JBHTFQ010000005">
    <property type="protein sequence ID" value="MFC7704772.1"/>
    <property type="molecule type" value="Genomic_DNA"/>
</dbReference>
<accession>A0ABW2UJ87</accession>
<keyword evidence="7" id="KW-1185">Reference proteome</keyword>
<evidence type="ECO:0000256" key="1">
    <source>
        <dbReference type="ARBA" id="ARBA00001298"/>
    </source>
</evidence>
<evidence type="ECO:0000313" key="6">
    <source>
        <dbReference type="EMBL" id="MFC7704772.1"/>
    </source>
</evidence>
<dbReference type="RefSeq" id="WP_377403430.1">
    <property type="nucleotide sequence ID" value="NZ_JBHTFQ010000005.1"/>
</dbReference>
<comment type="pathway">
    <text evidence="5">Carbohydrate biosynthesis; dTDP-L-rhamnose biosynthesis.</text>
</comment>
<organism evidence="6 7">
    <name type="scientific">Plastorhodobacter daqingensis</name>
    <dbReference type="NCBI Taxonomy" id="1387281"/>
    <lineage>
        <taxon>Bacteria</taxon>
        <taxon>Pseudomonadati</taxon>
        <taxon>Pseudomonadota</taxon>
        <taxon>Alphaproteobacteria</taxon>
        <taxon>Rhodobacterales</taxon>
        <taxon>Paracoccaceae</taxon>
        <taxon>Plastorhodobacter</taxon>
    </lineage>
</organism>
<comment type="caution">
    <text evidence="6">The sequence shown here is derived from an EMBL/GenBank/DDBJ whole genome shotgun (WGS) entry which is preliminary data.</text>
</comment>
<evidence type="ECO:0000256" key="5">
    <source>
        <dbReference type="RuleBase" id="RU364069"/>
    </source>
</evidence>
<dbReference type="PANTHER" id="PTHR21047:SF2">
    <property type="entry name" value="THYMIDINE DIPHOSPHO-4-KETO-RHAMNOSE 3,5-EPIMERASE"/>
    <property type="match status" value="1"/>
</dbReference>
<comment type="subunit">
    <text evidence="5">Homodimer.</text>
</comment>
<dbReference type="GO" id="GO:0008830">
    <property type="term" value="F:dTDP-4-dehydrorhamnose 3,5-epimerase activity"/>
    <property type="evidence" value="ECO:0007669"/>
    <property type="project" value="UniProtKB-EC"/>
</dbReference>
<dbReference type="InterPro" id="IPR000888">
    <property type="entry name" value="RmlC-like"/>
</dbReference>
<keyword evidence="5 6" id="KW-0413">Isomerase</keyword>
<dbReference type="CDD" id="cd00438">
    <property type="entry name" value="cupin_RmlC"/>
    <property type="match status" value="1"/>
</dbReference>
<dbReference type="Proteomes" id="UP001596516">
    <property type="component" value="Unassembled WGS sequence"/>
</dbReference>
<protein>
    <recommendedName>
        <fullName evidence="4 5">dTDP-4-dehydrorhamnose 3,5-epimerase</fullName>
        <ecNumber evidence="3 5">5.1.3.13</ecNumber>
    </recommendedName>
    <alternativeName>
        <fullName evidence="5">Thymidine diphospho-4-keto-rhamnose 3,5-epimerase</fullName>
    </alternativeName>
</protein>
<evidence type="ECO:0000256" key="2">
    <source>
        <dbReference type="ARBA" id="ARBA00001997"/>
    </source>
</evidence>
<sequence length="187" mass="20287">MKIEETALAGVLLLTMPRHVDPRGHFSESWSQPRLAAAGIDIAFVQDNESLSRRAGTVRGLHYQAPPAAQAKLVRVAAGVIWDVAVDIRRGSPSFGRWVGAELSAENGRQMLIPEGFLHGFVTRAPDTLVLYKCSRPYAPECDRAVRFDDPDLGIDWGIAPGRAILSDKDAAAPTLRDAGTPFDWAG</sequence>
<dbReference type="SUPFAM" id="SSF51182">
    <property type="entry name" value="RmlC-like cupins"/>
    <property type="match status" value="1"/>
</dbReference>
<comment type="function">
    <text evidence="2 5">Catalyzes the epimerization of the C3' and C5'positions of dTDP-6-deoxy-D-xylo-4-hexulose, forming dTDP-6-deoxy-L-lyxo-4-hexulose.</text>
</comment>
<evidence type="ECO:0000313" key="7">
    <source>
        <dbReference type="Proteomes" id="UP001596516"/>
    </source>
</evidence>
<comment type="similarity">
    <text evidence="5">Belongs to the dTDP-4-dehydrorhamnose 3,5-epimerase family.</text>
</comment>
<dbReference type="InterPro" id="IPR011051">
    <property type="entry name" value="RmlC_Cupin_sf"/>
</dbReference>
<dbReference type="InterPro" id="IPR014710">
    <property type="entry name" value="RmlC-like_jellyroll"/>
</dbReference>
<dbReference type="NCBIfam" id="TIGR01221">
    <property type="entry name" value="rmlC"/>
    <property type="match status" value="1"/>
</dbReference>
<evidence type="ECO:0000256" key="3">
    <source>
        <dbReference type="ARBA" id="ARBA00012098"/>
    </source>
</evidence>
<dbReference type="PANTHER" id="PTHR21047">
    <property type="entry name" value="DTDP-6-DEOXY-D-GLUCOSE-3,5 EPIMERASE"/>
    <property type="match status" value="1"/>
</dbReference>
<dbReference type="Gene3D" id="2.60.120.10">
    <property type="entry name" value="Jelly Rolls"/>
    <property type="match status" value="1"/>
</dbReference>